<keyword evidence="2" id="KW-0238">DNA-binding</keyword>
<dbReference type="GO" id="GO:0003677">
    <property type="term" value="F:DNA binding"/>
    <property type="evidence" value="ECO:0007669"/>
    <property type="project" value="UniProtKB-KW"/>
</dbReference>
<dbReference type="Pfam" id="PF00392">
    <property type="entry name" value="GntR"/>
    <property type="match status" value="1"/>
</dbReference>
<dbReference type="CDD" id="cd07377">
    <property type="entry name" value="WHTH_GntR"/>
    <property type="match status" value="1"/>
</dbReference>
<dbReference type="Gene3D" id="1.10.10.10">
    <property type="entry name" value="Winged helix-like DNA-binding domain superfamily/Winged helix DNA-binding domain"/>
    <property type="match status" value="1"/>
</dbReference>
<comment type="caution">
    <text evidence="5">The sequence shown here is derived from an EMBL/GenBank/DDBJ whole genome shotgun (WGS) entry which is preliminary data.</text>
</comment>
<accession>A0A146G8B3</accession>
<evidence type="ECO:0000256" key="3">
    <source>
        <dbReference type="ARBA" id="ARBA00023163"/>
    </source>
</evidence>
<dbReference type="Proteomes" id="UP000076023">
    <property type="component" value="Unassembled WGS sequence"/>
</dbReference>
<keyword evidence="1" id="KW-0805">Transcription regulation</keyword>
<dbReference type="InterPro" id="IPR036390">
    <property type="entry name" value="WH_DNA-bd_sf"/>
</dbReference>
<dbReference type="PANTHER" id="PTHR38445:SF9">
    <property type="entry name" value="HTH-TYPE TRANSCRIPTIONAL REPRESSOR YTRA"/>
    <property type="match status" value="1"/>
</dbReference>
<evidence type="ECO:0000313" key="6">
    <source>
        <dbReference type="Proteomes" id="UP000076023"/>
    </source>
</evidence>
<evidence type="ECO:0000259" key="4">
    <source>
        <dbReference type="PROSITE" id="PS50949"/>
    </source>
</evidence>
<dbReference type="GO" id="GO:0003700">
    <property type="term" value="F:DNA-binding transcription factor activity"/>
    <property type="evidence" value="ECO:0007669"/>
    <property type="project" value="InterPro"/>
</dbReference>
<feature type="domain" description="HTH gntR-type" evidence="4">
    <location>
        <begin position="13"/>
        <end position="81"/>
    </location>
</feature>
<dbReference type="STRING" id="690879.TSACC_22168"/>
<dbReference type="AlphaFoldDB" id="A0A146G8B3"/>
<name>A0A146G8B3_TERSA</name>
<protein>
    <submittedName>
        <fullName evidence="5">GntR family transcriptional regulator</fullName>
    </submittedName>
</protein>
<dbReference type="EMBL" id="BDCO01000002">
    <property type="protein sequence ID" value="GAT33750.1"/>
    <property type="molecule type" value="Genomic_DNA"/>
</dbReference>
<dbReference type="PANTHER" id="PTHR38445">
    <property type="entry name" value="HTH-TYPE TRANSCRIPTIONAL REPRESSOR YTRA"/>
    <property type="match status" value="1"/>
</dbReference>
<keyword evidence="6" id="KW-1185">Reference proteome</keyword>
<proteinExistence type="predicted"/>
<dbReference type="InParanoid" id="A0A146G8B3"/>
<organism evidence="5 6">
    <name type="scientific">Terrimicrobium sacchariphilum</name>
    <dbReference type="NCBI Taxonomy" id="690879"/>
    <lineage>
        <taxon>Bacteria</taxon>
        <taxon>Pseudomonadati</taxon>
        <taxon>Verrucomicrobiota</taxon>
        <taxon>Terrimicrobiia</taxon>
        <taxon>Terrimicrobiales</taxon>
        <taxon>Terrimicrobiaceae</taxon>
        <taxon>Terrimicrobium</taxon>
    </lineage>
</organism>
<dbReference type="OrthoDB" id="46236at2"/>
<dbReference type="PRINTS" id="PR00035">
    <property type="entry name" value="HTHGNTR"/>
</dbReference>
<reference evidence="6" key="1">
    <citation type="journal article" date="2017" name="Genome Announc.">
        <title>Draft Genome Sequence of Terrimicrobium sacchariphilum NM-5T, a Facultative Anaerobic Soil Bacterium of the Class Spartobacteria.</title>
        <authorList>
            <person name="Qiu Y.L."/>
            <person name="Tourlousse D.M."/>
            <person name="Matsuura N."/>
            <person name="Ohashi A."/>
            <person name="Sekiguchi Y."/>
        </authorList>
    </citation>
    <scope>NUCLEOTIDE SEQUENCE [LARGE SCALE GENOMIC DNA]</scope>
    <source>
        <strain evidence="6">NM-5</strain>
    </source>
</reference>
<evidence type="ECO:0000313" key="5">
    <source>
        <dbReference type="EMBL" id="GAT33750.1"/>
    </source>
</evidence>
<dbReference type="InterPro" id="IPR036388">
    <property type="entry name" value="WH-like_DNA-bd_sf"/>
</dbReference>
<dbReference type="InterPro" id="IPR000524">
    <property type="entry name" value="Tscrpt_reg_HTH_GntR"/>
</dbReference>
<dbReference type="SUPFAM" id="SSF46785">
    <property type="entry name" value="Winged helix' DNA-binding domain"/>
    <property type="match status" value="1"/>
</dbReference>
<evidence type="ECO:0000256" key="2">
    <source>
        <dbReference type="ARBA" id="ARBA00023125"/>
    </source>
</evidence>
<sequence>MSLRFDITPGSPQPIYEQIEGQIRRWIATGTLKEGDQLPSVRALAEQLTVNPNTVARAYSELTAEGLVASHAGRGVFIAARRQIYSEEERLRRLSCAMKRFFDETAFLDIPLAEILRRLEEAGTDYFTHSPKP</sequence>
<dbReference type="SMART" id="SM00345">
    <property type="entry name" value="HTH_GNTR"/>
    <property type="match status" value="1"/>
</dbReference>
<gene>
    <name evidence="5" type="ORF">TSACC_22168</name>
</gene>
<evidence type="ECO:0000256" key="1">
    <source>
        <dbReference type="ARBA" id="ARBA00023015"/>
    </source>
</evidence>
<dbReference type="PROSITE" id="PS50949">
    <property type="entry name" value="HTH_GNTR"/>
    <property type="match status" value="1"/>
</dbReference>
<dbReference type="RefSeq" id="WP_075079449.1">
    <property type="nucleotide sequence ID" value="NZ_BDCO01000002.1"/>
</dbReference>
<keyword evidence="3" id="KW-0804">Transcription</keyword>